<reference evidence="1 2" key="1">
    <citation type="submission" date="2014-10" db="EMBL/GenBank/DDBJ databases">
        <title>Draft genome sequence of the proteorhodopsin-containing marine bacterium Dokdonia donghaensis.</title>
        <authorList>
            <person name="Gomez-Consarnau L."/>
            <person name="Gonzalez J.M."/>
            <person name="Riedel T."/>
            <person name="Jaenicke S."/>
            <person name="Wagner-Doebler I."/>
            <person name="Fuhrman J.A."/>
        </authorList>
    </citation>
    <scope>NUCLEOTIDE SEQUENCE [LARGE SCALE GENOMIC DNA]</scope>
    <source>
        <strain evidence="1 2">DSW-1</strain>
    </source>
</reference>
<dbReference type="KEGG" id="ddo:I597_2463"/>
<keyword evidence="2" id="KW-1185">Reference proteome</keyword>
<dbReference type="PATRIC" id="fig|1300343.5.peg.2487"/>
<proteinExistence type="predicted"/>
<dbReference type="Proteomes" id="UP000030140">
    <property type="component" value="Unassembled WGS sequence"/>
</dbReference>
<organism evidence="1 2">
    <name type="scientific">Dokdonia donghaensis DSW-1</name>
    <dbReference type="NCBI Taxonomy" id="1300343"/>
    <lineage>
        <taxon>Bacteria</taxon>
        <taxon>Pseudomonadati</taxon>
        <taxon>Bacteroidota</taxon>
        <taxon>Flavobacteriia</taxon>
        <taxon>Flavobacteriales</taxon>
        <taxon>Flavobacteriaceae</taxon>
        <taxon>Dokdonia</taxon>
    </lineage>
</organism>
<accession>A0A0A2GT25</accession>
<dbReference type="AlphaFoldDB" id="A0A0A2GT25"/>
<sequence length="200" mass="23611">MSKEVLTFTTEKMHKYKSWKELINRVLIDSGDFLNPKNVIKGETRIEIFKSTKQNSLTEIRAAYMENDFLIYLHIFNPRVPGYNKYVENEYFYYYDFDDKNSYGDPGLKFNKQNTDGVLSLLKTGLKGKEVQYLKDNKVLKSRLYIKGVNSKFNFSYTYDFSKKRGFWNRILGQRIEKMSGIEEREIDLVTIFSGIEISS</sequence>
<protein>
    <submittedName>
        <fullName evidence="1">Uncharacterized protein</fullName>
    </submittedName>
</protein>
<comment type="caution">
    <text evidence="1">The sequence shown here is derived from an EMBL/GenBank/DDBJ whole genome shotgun (WGS) entry which is preliminary data.</text>
</comment>
<name>A0A0A2GT25_9FLAO</name>
<evidence type="ECO:0000313" key="2">
    <source>
        <dbReference type="Proteomes" id="UP000030140"/>
    </source>
</evidence>
<gene>
    <name evidence="1" type="ORF">NV36_00385</name>
</gene>
<dbReference type="RefSeq" id="WP_035324524.1">
    <property type="nucleotide sequence ID" value="NZ_CP015125.1"/>
</dbReference>
<evidence type="ECO:0000313" key="1">
    <source>
        <dbReference type="EMBL" id="KGO05451.1"/>
    </source>
</evidence>
<dbReference type="EMBL" id="JSAQ01000001">
    <property type="protein sequence ID" value="KGO05451.1"/>
    <property type="molecule type" value="Genomic_DNA"/>
</dbReference>